<proteinExistence type="predicted"/>
<dbReference type="EMBL" id="JAERRB010000015">
    <property type="protein sequence ID" value="MBL0745290.1"/>
    <property type="molecule type" value="Genomic_DNA"/>
</dbReference>
<gene>
    <name evidence="1" type="ORF">JI741_28930</name>
</gene>
<accession>A0ABS1L0S2</accession>
<name>A0ABS1L0S2_9BACT</name>
<reference evidence="1 2" key="1">
    <citation type="submission" date="2021-01" db="EMBL/GenBank/DDBJ databases">
        <title>Chryseolinea sp. Jin1 Genome sequencing and assembly.</title>
        <authorList>
            <person name="Kim I."/>
        </authorList>
    </citation>
    <scope>NUCLEOTIDE SEQUENCE [LARGE SCALE GENOMIC DNA]</scope>
    <source>
        <strain evidence="1 2">Jin1</strain>
    </source>
</reference>
<evidence type="ECO:0000313" key="2">
    <source>
        <dbReference type="Proteomes" id="UP000613030"/>
    </source>
</evidence>
<organism evidence="1 2">
    <name type="scientific">Chryseolinea lacunae</name>
    <dbReference type="NCBI Taxonomy" id="2801331"/>
    <lineage>
        <taxon>Bacteria</taxon>
        <taxon>Pseudomonadati</taxon>
        <taxon>Bacteroidota</taxon>
        <taxon>Cytophagia</taxon>
        <taxon>Cytophagales</taxon>
        <taxon>Fulvivirgaceae</taxon>
        <taxon>Chryseolinea</taxon>
    </lineage>
</organism>
<sequence>MELFNNTVKDYLLDESFQRWVLHPDVDRESVWDVRQRDHPECFDAMEEARLLLLQWHTCVEQTVEEDEQQVWSKLAAHLDEDEEETLSFSKQPEHKS</sequence>
<protein>
    <submittedName>
        <fullName evidence="1">Uncharacterized protein</fullName>
    </submittedName>
</protein>
<keyword evidence="2" id="KW-1185">Reference proteome</keyword>
<evidence type="ECO:0000313" key="1">
    <source>
        <dbReference type="EMBL" id="MBL0745290.1"/>
    </source>
</evidence>
<dbReference type="Proteomes" id="UP000613030">
    <property type="component" value="Unassembled WGS sequence"/>
</dbReference>
<dbReference type="RefSeq" id="WP_202015646.1">
    <property type="nucleotide sequence ID" value="NZ_JAERRB010000015.1"/>
</dbReference>
<comment type="caution">
    <text evidence="1">The sequence shown here is derived from an EMBL/GenBank/DDBJ whole genome shotgun (WGS) entry which is preliminary data.</text>
</comment>